<organism evidence="2 3">
    <name type="scientific">Gonium pectorale</name>
    <name type="common">Green alga</name>
    <dbReference type="NCBI Taxonomy" id="33097"/>
    <lineage>
        <taxon>Eukaryota</taxon>
        <taxon>Viridiplantae</taxon>
        <taxon>Chlorophyta</taxon>
        <taxon>core chlorophytes</taxon>
        <taxon>Chlorophyceae</taxon>
        <taxon>CS clade</taxon>
        <taxon>Chlamydomonadales</taxon>
        <taxon>Volvocaceae</taxon>
        <taxon>Gonium</taxon>
    </lineage>
</organism>
<accession>A0A150H0M4</accession>
<dbReference type="PANTHER" id="PTHR46313:SF1">
    <property type="entry name" value="FAD_NAD(P)-BINDING OXIDOREDUCTASE FAMILY PROTEIN"/>
    <property type="match status" value="1"/>
</dbReference>
<dbReference type="Pfam" id="PF01593">
    <property type="entry name" value="Amino_oxidase"/>
    <property type="match status" value="1"/>
</dbReference>
<dbReference type="EMBL" id="LSYV01000003">
    <property type="protein sequence ID" value="KXZ55553.1"/>
    <property type="molecule type" value="Genomic_DNA"/>
</dbReference>
<protein>
    <recommendedName>
        <fullName evidence="1">Amine oxidase domain-containing protein</fullName>
    </recommendedName>
</protein>
<dbReference type="Proteomes" id="UP000075714">
    <property type="component" value="Unassembled WGS sequence"/>
</dbReference>
<dbReference type="PANTHER" id="PTHR46313">
    <property type="match status" value="1"/>
</dbReference>
<comment type="caution">
    <text evidence="2">The sequence shown here is derived from an EMBL/GenBank/DDBJ whole genome shotgun (WGS) entry which is preliminary data.</text>
</comment>
<dbReference type="GO" id="GO:0016116">
    <property type="term" value="P:carotenoid metabolic process"/>
    <property type="evidence" value="ECO:0007669"/>
    <property type="project" value="InterPro"/>
</dbReference>
<reference evidence="3" key="1">
    <citation type="journal article" date="2016" name="Nat. Commun.">
        <title>The Gonium pectorale genome demonstrates co-option of cell cycle regulation during the evolution of multicellularity.</title>
        <authorList>
            <person name="Hanschen E.R."/>
            <person name="Marriage T.N."/>
            <person name="Ferris P.J."/>
            <person name="Hamaji T."/>
            <person name="Toyoda A."/>
            <person name="Fujiyama A."/>
            <person name="Neme R."/>
            <person name="Noguchi H."/>
            <person name="Minakuchi Y."/>
            <person name="Suzuki M."/>
            <person name="Kawai-Toyooka H."/>
            <person name="Smith D.R."/>
            <person name="Sparks H."/>
            <person name="Anderson J."/>
            <person name="Bakaric R."/>
            <person name="Luria V."/>
            <person name="Karger A."/>
            <person name="Kirschner M.W."/>
            <person name="Durand P.M."/>
            <person name="Michod R.E."/>
            <person name="Nozaki H."/>
            <person name="Olson B.J."/>
        </authorList>
    </citation>
    <scope>NUCLEOTIDE SEQUENCE [LARGE SCALE GENOMIC DNA]</scope>
    <source>
        <strain evidence="3">NIES-2863</strain>
    </source>
</reference>
<dbReference type="AlphaFoldDB" id="A0A150H0M4"/>
<gene>
    <name evidence="2" type="ORF">GPECTOR_2g1102</name>
</gene>
<name>A0A150H0M4_GONPE</name>
<dbReference type="OrthoDB" id="7777654at2759"/>
<evidence type="ECO:0000313" key="3">
    <source>
        <dbReference type="Proteomes" id="UP000075714"/>
    </source>
</evidence>
<dbReference type="InterPro" id="IPR045892">
    <property type="entry name" value="CrtISO-like"/>
</dbReference>
<evidence type="ECO:0000259" key="1">
    <source>
        <dbReference type="Pfam" id="PF01593"/>
    </source>
</evidence>
<dbReference type="Gene3D" id="3.50.50.60">
    <property type="entry name" value="FAD/NAD(P)-binding domain"/>
    <property type="match status" value="2"/>
</dbReference>
<feature type="domain" description="Amine oxidase" evidence="1">
    <location>
        <begin position="3"/>
        <end position="375"/>
    </location>
</feature>
<dbReference type="GO" id="GO:0016491">
    <property type="term" value="F:oxidoreductase activity"/>
    <property type="evidence" value="ECO:0007669"/>
    <property type="project" value="InterPro"/>
</dbReference>
<dbReference type="STRING" id="33097.A0A150H0M4"/>
<dbReference type="SUPFAM" id="SSF51905">
    <property type="entry name" value="FAD/NAD(P)-binding domain"/>
    <property type="match status" value="1"/>
</dbReference>
<evidence type="ECO:0000313" key="2">
    <source>
        <dbReference type="EMBL" id="KXZ55553.1"/>
    </source>
</evidence>
<keyword evidence="3" id="KW-1185">Reference proteome</keyword>
<dbReference type="InterPro" id="IPR036188">
    <property type="entry name" value="FAD/NAD-bd_sf"/>
</dbReference>
<proteinExistence type="predicted"/>
<sequence length="428" mass="46215">MLQVTVCESHSIPGGAAHSWSKDGYHFESGPSLYSGMSARGKEANPLSHVLTALGVELDLVRYNTWNVVVPEGTFLTRIGNDNFYDVLTKIRGPDAVAEWARLQEVMRPLAKAATLMPPTAFRYDPGVLLTAIARYFPALIASGGDAARLTGPFSTVLDTANIRDPFIRNWLDLLSFLLSGLPANGTIAAEVAFMFNEWYRPDCFLDFPIGGSQAMVDGLVGGLERHGGRLMLSSHVERVLLDSRGAATGVALRGGGTIKACKAVISNASVWDTLKLLPAERLPEQWRRSCVETPACPSFMHLHIGFDATGLDPDLELHHIVVNTWESGVAAPQNVVLISIPSVKDPSMAPPGKHCLHAYLPATEPYELWKGLDRRRCPMTPIPGLYCCGDSTFPGIGLPAVAASGAICANTLVPVWDHIKLLDEIGV</sequence>
<dbReference type="InterPro" id="IPR002937">
    <property type="entry name" value="Amino_oxidase"/>
</dbReference>